<feature type="region of interest" description="Disordered" evidence="1">
    <location>
        <begin position="1"/>
        <end position="54"/>
    </location>
</feature>
<feature type="compositionally biased region" description="Acidic residues" evidence="1">
    <location>
        <begin position="24"/>
        <end position="34"/>
    </location>
</feature>
<evidence type="ECO:0000313" key="3">
    <source>
        <dbReference type="EMBL" id="MCU4744489.1"/>
    </source>
</evidence>
<accession>A0AAP2Z3C6</accession>
<feature type="compositionally biased region" description="Basic and acidic residues" evidence="1">
    <location>
        <begin position="1"/>
        <end position="12"/>
    </location>
</feature>
<reference evidence="3" key="1">
    <citation type="submission" date="2022-09" db="EMBL/GenBank/DDBJ databases">
        <title>Enrichment on poylsaccharides allowed isolation of novel metabolic and taxonomic groups of Haloarchaea.</title>
        <authorList>
            <person name="Sorokin D.Y."/>
            <person name="Elcheninov A.G."/>
            <person name="Khizhniak T.V."/>
            <person name="Kolganova T.V."/>
            <person name="Kublanov I.V."/>
        </authorList>
    </citation>
    <scope>NUCLEOTIDE SEQUENCE</scope>
    <source>
        <strain evidence="3">AArc-xg1-1</strain>
    </source>
</reference>
<sequence>MSEDRADRVSNRRKERRRSRGAEDDREEEDEPNDTEQTKQTPQATQAPVTDREHATFYLREDLRDELRRTRKQIELDLDIEYGVEPEKNRHIRPLMLYLGAKQLQDMDATEISDVLNTTDILDDLGNTEE</sequence>
<feature type="domain" description="DUF8160" evidence="2">
    <location>
        <begin position="10"/>
        <end position="118"/>
    </location>
</feature>
<gene>
    <name evidence="3" type="ORF">OB960_24265</name>
</gene>
<protein>
    <recommendedName>
        <fullName evidence="2">DUF8160 domain-containing protein</fullName>
    </recommendedName>
</protein>
<feature type="compositionally biased region" description="Low complexity" evidence="1">
    <location>
        <begin position="38"/>
        <end position="48"/>
    </location>
</feature>
<dbReference type="InterPro" id="IPR058474">
    <property type="entry name" value="DUF8160"/>
</dbReference>
<proteinExistence type="predicted"/>
<name>A0AAP2Z3C6_9EURY</name>
<evidence type="ECO:0000313" key="4">
    <source>
        <dbReference type="Proteomes" id="UP001321018"/>
    </source>
</evidence>
<dbReference type="Pfam" id="PF26492">
    <property type="entry name" value="DUF8160"/>
    <property type="match status" value="1"/>
</dbReference>
<comment type="caution">
    <text evidence="3">The sequence shown here is derived from an EMBL/GenBank/DDBJ whole genome shotgun (WGS) entry which is preliminary data.</text>
</comment>
<dbReference type="AlphaFoldDB" id="A0AAP2Z3C6"/>
<organism evidence="3 4">
    <name type="scientific">Natronoglomus mannanivorans</name>
    <dbReference type="NCBI Taxonomy" id="2979990"/>
    <lineage>
        <taxon>Archaea</taxon>
        <taxon>Methanobacteriati</taxon>
        <taxon>Methanobacteriota</taxon>
        <taxon>Stenosarchaea group</taxon>
        <taxon>Halobacteria</taxon>
        <taxon>Halobacteriales</taxon>
        <taxon>Natrialbaceae</taxon>
        <taxon>Natronoglomus</taxon>
    </lineage>
</organism>
<dbReference type="RefSeq" id="WP_338006296.1">
    <property type="nucleotide sequence ID" value="NZ_JAOPKA010000030.1"/>
</dbReference>
<dbReference type="EMBL" id="JAOPKA010000030">
    <property type="protein sequence ID" value="MCU4744489.1"/>
    <property type="molecule type" value="Genomic_DNA"/>
</dbReference>
<dbReference type="Proteomes" id="UP001321018">
    <property type="component" value="Unassembled WGS sequence"/>
</dbReference>
<evidence type="ECO:0000259" key="2">
    <source>
        <dbReference type="Pfam" id="PF26492"/>
    </source>
</evidence>
<evidence type="ECO:0000256" key="1">
    <source>
        <dbReference type="SAM" id="MobiDB-lite"/>
    </source>
</evidence>